<dbReference type="Pfam" id="PF01734">
    <property type="entry name" value="Patatin"/>
    <property type="match status" value="1"/>
</dbReference>
<dbReference type="GO" id="GO:0016042">
    <property type="term" value="P:lipid catabolic process"/>
    <property type="evidence" value="ECO:0007669"/>
    <property type="project" value="UniProtKB-UniRule"/>
</dbReference>
<keyword evidence="2 4" id="KW-0442">Lipid degradation</keyword>
<keyword evidence="7" id="KW-1185">Reference proteome</keyword>
<dbReference type="PROSITE" id="PS51635">
    <property type="entry name" value="PNPLA"/>
    <property type="match status" value="1"/>
</dbReference>
<dbReference type="InterPro" id="IPR002641">
    <property type="entry name" value="PNPLA_dom"/>
</dbReference>
<dbReference type="RefSeq" id="WP_257891945.1">
    <property type="nucleotide sequence ID" value="NZ_JAIMBW010000001.1"/>
</dbReference>
<name>A0A975YGW7_9RHOB</name>
<keyword evidence="1 4" id="KW-0378">Hydrolase</keyword>
<protein>
    <submittedName>
        <fullName evidence="6">Patatin-like phospholipase family protein</fullName>
    </submittedName>
</protein>
<dbReference type="SUPFAM" id="SSF52151">
    <property type="entry name" value="FabD/lysophospholipase-like"/>
    <property type="match status" value="1"/>
</dbReference>
<feature type="domain" description="PNPLA" evidence="5">
    <location>
        <begin position="9"/>
        <end position="214"/>
    </location>
</feature>
<dbReference type="EMBL" id="JAIMBW010000001">
    <property type="protein sequence ID" value="MBY4892127.1"/>
    <property type="molecule type" value="Genomic_DNA"/>
</dbReference>
<feature type="short sequence motif" description="DGA/G" evidence="4">
    <location>
        <begin position="201"/>
        <end position="203"/>
    </location>
</feature>
<proteinExistence type="predicted"/>
<evidence type="ECO:0000313" key="6">
    <source>
        <dbReference type="EMBL" id="QXL88884.1"/>
    </source>
</evidence>
<feature type="short sequence motif" description="GXGXXG" evidence="4">
    <location>
        <begin position="13"/>
        <end position="18"/>
    </location>
</feature>
<organism evidence="6">
    <name type="scientific">Gymnodinialimonas phycosphaerae</name>
    <dbReference type="NCBI Taxonomy" id="2841589"/>
    <lineage>
        <taxon>Bacteria</taxon>
        <taxon>Pseudomonadati</taxon>
        <taxon>Pseudomonadota</taxon>
        <taxon>Alphaproteobacteria</taxon>
        <taxon>Rhodobacterales</taxon>
        <taxon>Paracoccaceae</taxon>
        <taxon>Gymnodinialimonas</taxon>
    </lineage>
</organism>
<dbReference type="AlphaFoldDB" id="A0A975YGW7"/>
<evidence type="ECO:0000256" key="4">
    <source>
        <dbReference type="PROSITE-ProRule" id="PRU01161"/>
    </source>
</evidence>
<sequence length="344" mass="36554">MATPKSINLALQGGGAHGAFTWGVLEVILAEPGIEIAAMSGTSAGALNGAAVKSGLSQGSRALALETLESVWEKVGAITDPAFAPWLGLVSPQVLSAALETSLPFLAGDAYSRMVSPYASGPLYANPLEPIVSKFHYEDICGQTGPDFFICATNVRSGKIRVFSGEDISPKAIMASACLPTMFRAVEIDDPVTGKSEAYWDGGYTGNPALFPLFTPDLPRDIVIVNINPLTRDEVPTTARAIQNRINEISFNSSLFRELRAIAFVQRLLTTGALSGDAMKHVLIHMIADDDLMGQLSVATKTIATPQVMHLLRDAGKAAAEAFLRDGIDKIGEASTVDLRTMFE</sequence>
<evidence type="ECO:0000256" key="1">
    <source>
        <dbReference type="ARBA" id="ARBA00022801"/>
    </source>
</evidence>
<dbReference type="InterPro" id="IPR016035">
    <property type="entry name" value="Acyl_Trfase/lysoPLipase"/>
</dbReference>
<evidence type="ECO:0000259" key="5">
    <source>
        <dbReference type="PROSITE" id="PS51635"/>
    </source>
</evidence>
<keyword evidence="3 4" id="KW-0443">Lipid metabolism</keyword>
<dbReference type="InterPro" id="IPR050301">
    <property type="entry name" value="NTE"/>
</dbReference>
<evidence type="ECO:0000313" key="7">
    <source>
        <dbReference type="Proteomes" id="UP000693972"/>
    </source>
</evidence>
<dbReference type="GO" id="GO:0016787">
    <property type="term" value="F:hydrolase activity"/>
    <property type="evidence" value="ECO:0007669"/>
    <property type="project" value="UniProtKB-UniRule"/>
</dbReference>
<reference evidence="6 7" key="1">
    <citation type="submission" date="2021-07" db="EMBL/GenBank/DDBJ databases">
        <title>Karlodiniumbacter phycospheric gen. nov., sp. nov., a phycosphere bacterium isolated from karlodinium veneficum.</title>
        <authorList>
            <person name="Peng Y."/>
            <person name="Jiang L."/>
            <person name="Lee J."/>
        </authorList>
    </citation>
    <scope>NUCLEOTIDE SEQUENCE</scope>
    <source>
        <strain evidence="6 7">N5</strain>
    </source>
</reference>
<dbReference type="PANTHER" id="PTHR14226:SF78">
    <property type="entry name" value="SLR0060 PROTEIN"/>
    <property type="match status" value="1"/>
</dbReference>
<dbReference type="EMBL" id="CP078073">
    <property type="protein sequence ID" value="QXL88884.1"/>
    <property type="molecule type" value="Genomic_DNA"/>
</dbReference>
<dbReference type="Proteomes" id="UP000693972">
    <property type="component" value="Unassembled WGS sequence"/>
</dbReference>
<accession>A0A975YGW7</accession>
<feature type="short sequence motif" description="GXSXG" evidence="4">
    <location>
        <begin position="41"/>
        <end position="45"/>
    </location>
</feature>
<evidence type="ECO:0000256" key="2">
    <source>
        <dbReference type="ARBA" id="ARBA00022963"/>
    </source>
</evidence>
<feature type="active site" description="Proton acceptor" evidence="4">
    <location>
        <position position="201"/>
    </location>
</feature>
<gene>
    <name evidence="6" type="ORF">KUL25_05045</name>
</gene>
<dbReference type="Gene3D" id="3.40.1090.10">
    <property type="entry name" value="Cytosolic phospholipase A2 catalytic domain"/>
    <property type="match status" value="2"/>
</dbReference>
<feature type="active site" description="Nucleophile" evidence="4">
    <location>
        <position position="43"/>
    </location>
</feature>
<evidence type="ECO:0000256" key="3">
    <source>
        <dbReference type="ARBA" id="ARBA00023098"/>
    </source>
</evidence>
<dbReference type="PANTHER" id="PTHR14226">
    <property type="entry name" value="NEUROPATHY TARGET ESTERASE/SWISS CHEESE D.MELANOGASTER"/>
    <property type="match status" value="1"/>
</dbReference>